<protein>
    <submittedName>
        <fullName evidence="1">Uncharacterized protein</fullName>
    </submittedName>
</protein>
<keyword evidence="2" id="KW-1185">Reference proteome</keyword>
<comment type="caution">
    <text evidence="1">The sequence shown here is derived from an EMBL/GenBank/DDBJ whole genome shotgun (WGS) entry which is preliminary data.</text>
</comment>
<organism evidence="1 2">
    <name type="scientific">Sessilibacter corallicola</name>
    <dbReference type="NCBI Taxonomy" id="2904075"/>
    <lineage>
        <taxon>Bacteria</taxon>
        <taxon>Pseudomonadati</taxon>
        <taxon>Pseudomonadota</taxon>
        <taxon>Gammaproteobacteria</taxon>
        <taxon>Cellvibrionales</taxon>
        <taxon>Cellvibrionaceae</taxon>
        <taxon>Sessilibacter</taxon>
    </lineage>
</organism>
<proteinExistence type="predicted"/>
<sequence>MFDWSNSLFESSKTPESLVNSVTGQACSIRFAKVNNKEYVFIVSLEEIDKSLILKELVAYLSDDVLLEYPSSEIIAVHFNQFGKQQYRRFSLVWTETGAQLVRPKERNPASKAEFLNALFNSSISVEDFEEIE</sequence>
<accession>A0ABQ0AD21</accession>
<dbReference type="Proteomes" id="UP001465153">
    <property type="component" value="Unassembled WGS sequence"/>
</dbReference>
<gene>
    <name evidence="1" type="ORF">NBRC116591_32440</name>
</gene>
<evidence type="ECO:0000313" key="2">
    <source>
        <dbReference type="Proteomes" id="UP001465153"/>
    </source>
</evidence>
<dbReference type="RefSeq" id="WP_353303958.1">
    <property type="nucleotide sequence ID" value="NZ_BAABWN010000012.1"/>
</dbReference>
<reference evidence="1 2" key="1">
    <citation type="submission" date="2024-04" db="EMBL/GenBank/DDBJ databases">
        <title>Draft genome sequence of Sessilibacter corallicola NBRC 116591.</title>
        <authorList>
            <person name="Miyakawa T."/>
            <person name="Kusuya Y."/>
            <person name="Miura T."/>
        </authorList>
    </citation>
    <scope>NUCLEOTIDE SEQUENCE [LARGE SCALE GENOMIC DNA]</scope>
    <source>
        <strain evidence="1 2">KU-00831-HH</strain>
    </source>
</reference>
<evidence type="ECO:0000313" key="1">
    <source>
        <dbReference type="EMBL" id="GAA6169433.1"/>
    </source>
</evidence>
<dbReference type="EMBL" id="BAABWN010000012">
    <property type="protein sequence ID" value="GAA6169433.1"/>
    <property type="molecule type" value="Genomic_DNA"/>
</dbReference>
<name>A0ABQ0AD21_9GAMM</name>